<evidence type="ECO:0000256" key="1">
    <source>
        <dbReference type="ARBA" id="ARBA00004370"/>
    </source>
</evidence>
<dbReference type="InterPro" id="IPR050515">
    <property type="entry name" value="Beta-lactam/transpept"/>
</dbReference>
<proteinExistence type="inferred from homology"/>
<dbReference type="PANTHER" id="PTHR30627">
    <property type="entry name" value="PEPTIDOGLYCAN D,D-TRANSPEPTIDASE"/>
    <property type="match status" value="1"/>
</dbReference>
<dbReference type="InterPro" id="IPR012338">
    <property type="entry name" value="Beta-lactam/transpept-like"/>
</dbReference>
<dbReference type="Gene3D" id="3.90.1310.10">
    <property type="entry name" value="Penicillin-binding protein 2a (Domain 2)"/>
    <property type="match status" value="1"/>
</dbReference>
<evidence type="ECO:0000313" key="5">
    <source>
        <dbReference type="EMBL" id="CDD12558.1"/>
    </source>
</evidence>
<evidence type="ECO:0000259" key="4">
    <source>
        <dbReference type="PROSITE" id="PS51178"/>
    </source>
</evidence>
<dbReference type="PANTHER" id="PTHR30627:SF1">
    <property type="entry name" value="PEPTIDOGLYCAN D,D-TRANSPEPTIDASE FTSI"/>
    <property type="match status" value="1"/>
</dbReference>
<dbReference type="Gene3D" id="3.40.710.10">
    <property type="entry name" value="DD-peptidase/beta-lactamase superfamily"/>
    <property type="match status" value="1"/>
</dbReference>
<evidence type="ECO:0000256" key="3">
    <source>
        <dbReference type="ARBA" id="ARBA00023136"/>
    </source>
</evidence>
<dbReference type="GO" id="GO:0008658">
    <property type="term" value="F:penicillin binding"/>
    <property type="evidence" value="ECO:0007669"/>
    <property type="project" value="InterPro"/>
</dbReference>
<dbReference type="InterPro" id="IPR005311">
    <property type="entry name" value="PBP_dimer"/>
</dbReference>
<comment type="caution">
    <text evidence="5">The sequence shown here is derived from an EMBL/GenBank/DDBJ whole genome shotgun (WGS) entry which is preliminary data.</text>
</comment>
<dbReference type="AlphaFoldDB" id="R6WN09"/>
<evidence type="ECO:0000256" key="2">
    <source>
        <dbReference type="ARBA" id="ARBA00007171"/>
    </source>
</evidence>
<dbReference type="EMBL" id="CBGL010000129">
    <property type="protein sequence ID" value="CDD12558.1"/>
    <property type="molecule type" value="Genomic_DNA"/>
</dbReference>
<dbReference type="InterPro" id="IPR001460">
    <property type="entry name" value="PCN-bd_Tpept"/>
</dbReference>
<comment type="similarity">
    <text evidence="2">Belongs to the transpeptidase family.</text>
</comment>
<dbReference type="InterPro" id="IPR036138">
    <property type="entry name" value="PBP_dimer_sf"/>
</dbReference>
<organism evidence="5">
    <name type="scientific">Phascolarctobacterium succinatutens CAG:287</name>
    <dbReference type="NCBI Taxonomy" id="1263101"/>
    <lineage>
        <taxon>Bacteria</taxon>
        <taxon>Bacillati</taxon>
        <taxon>Bacillota</taxon>
        <taxon>Negativicutes</taxon>
        <taxon>Acidaminococcales</taxon>
        <taxon>Acidaminococcaceae</taxon>
        <taxon>Phascolarctobacterium</taxon>
    </lineage>
</organism>
<sequence>MKRFSLLDAQKRFVSLCLLMGLLVFLVFLRLVWLQVVDAAKYKEMSKYQMTLDYERGTPRGRIMDRDGEELAVSIMTGSLYADPEKMVDSENRIKEHGPRDARRLCANLLAPVLKRDPEKLYKDFCGGGNYLWLKRYMDPKEVAQIQKIIDANDLPGLHFEQESKRYYTKKRAAAQVIGYVGTDDKGLAGIEHVYDDLLKGKKTLYSCLMDANGKRLVGLLFNEPAQDLQRKQEQLPTIYLTLDSKIQYVLEDAMDDAMKRTKAQGAAAIIMDPYTGEILGMVSRPTFDPNNFGKYSPDSWKNRAVSLVYEPGSVFKPIVGCMGLTEGIITPDTPIQDNGHIKIADRTIYNWDGEGMGTVPFSTVIKFSINTGMVQLGMQLGAEKLTSYAKKFGFGSPTGIELPGDENGILYNPKNMYEPDIATMAIGQGIGVTPLQELRAICAIANGGELLQPYIVKKIVAADGTVIKEGKKTVVRNVITEQVARQMREMMEMVVSEGGGKTASIKGYRIAGKTGTAEKRAENGVGYAAGQYIASFVGFVPADKPRYAMIVMLDTPKGAFYGSQVSAPIFRDTLQQILVAKGIQPVYSKGLPSFEELNTVSQKADNKPKQLPVLQRMPDGKIKLPDFKGLDMRNTIDLLEPYKLRLKPYGSGHAWQQKPPPGSEVLENTTVEVWFN</sequence>
<comment type="subcellular location">
    <subcellularLocation>
        <location evidence="1">Membrane</location>
    </subcellularLocation>
</comment>
<name>R6WN09_9FIRM</name>
<gene>
    <name evidence="5" type="ORF">BN587_01090</name>
</gene>
<dbReference type="Proteomes" id="UP000014937">
    <property type="component" value="Unassembled WGS sequence"/>
</dbReference>
<dbReference type="Pfam" id="PF03717">
    <property type="entry name" value="PBP_dimer"/>
    <property type="match status" value="1"/>
</dbReference>
<dbReference type="Pfam" id="PF00905">
    <property type="entry name" value="Transpeptidase"/>
    <property type="match status" value="1"/>
</dbReference>
<dbReference type="SUPFAM" id="SSF54184">
    <property type="entry name" value="Penicillin-binding protein 2x (pbp-2x), c-terminal domain"/>
    <property type="match status" value="1"/>
</dbReference>
<dbReference type="SUPFAM" id="SSF56519">
    <property type="entry name" value="Penicillin binding protein dimerisation domain"/>
    <property type="match status" value="1"/>
</dbReference>
<reference evidence="5" key="1">
    <citation type="submission" date="2012-11" db="EMBL/GenBank/DDBJ databases">
        <title>Dependencies among metagenomic species, viruses, plasmids and units of genetic variation.</title>
        <authorList>
            <person name="Nielsen H.B."/>
            <person name="Almeida M."/>
            <person name="Juncker A.S."/>
            <person name="Rasmussen S."/>
            <person name="Li J."/>
            <person name="Sunagawa S."/>
            <person name="Plichta D."/>
            <person name="Gautier L."/>
            <person name="Le Chatelier E."/>
            <person name="Peletier E."/>
            <person name="Bonde I."/>
            <person name="Nielsen T."/>
            <person name="Manichanh C."/>
            <person name="Arumugam M."/>
            <person name="Batto J."/>
            <person name="Santos M.B.Q.D."/>
            <person name="Blom N."/>
            <person name="Borruel N."/>
            <person name="Burgdorf K.S."/>
            <person name="Boumezbeur F."/>
            <person name="Casellas F."/>
            <person name="Dore J."/>
            <person name="Guarner F."/>
            <person name="Hansen T."/>
            <person name="Hildebrand F."/>
            <person name="Kaas R.S."/>
            <person name="Kennedy S."/>
            <person name="Kristiansen K."/>
            <person name="Kultima J.R."/>
            <person name="Leonard P."/>
            <person name="Levenez F."/>
            <person name="Lund O."/>
            <person name="Moumen B."/>
            <person name="Le Paslier D."/>
            <person name="Pons N."/>
            <person name="Pedersen O."/>
            <person name="Prifti E."/>
            <person name="Qin J."/>
            <person name="Raes J."/>
            <person name="Tap J."/>
            <person name="Tims S."/>
            <person name="Ussery D.W."/>
            <person name="Yamada T."/>
            <person name="MetaHit consortium"/>
            <person name="Renault P."/>
            <person name="Sicheritz-Ponten T."/>
            <person name="Bork P."/>
            <person name="Wang J."/>
            <person name="Brunak S."/>
            <person name="Ehrlich S.D."/>
        </authorList>
    </citation>
    <scope>NUCLEOTIDE SEQUENCE [LARGE SCALE GENOMIC DNA]</scope>
</reference>
<dbReference type="RefSeq" id="WP_021720153.1">
    <property type="nucleotide sequence ID" value="NZ_FR892793.1"/>
</dbReference>
<dbReference type="HOGENOM" id="CLU_009289_6_0_9"/>
<dbReference type="GO" id="GO:0005886">
    <property type="term" value="C:plasma membrane"/>
    <property type="evidence" value="ECO:0007669"/>
    <property type="project" value="TreeGrafter"/>
</dbReference>
<dbReference type="InterPro" id="IPR005543">
    <property type="entry name" value="PASTA_dom"/>
</dbReference>
<dbReference type="Pfam" id="PF03793">
    <property type="entry name" value="PASTA"/>
    <property type="match status" value="1"/>
</dbReference>
<dbReference type="SUPFAM" id="SSF56601">
    <property type="entry name" value="beta-lactamase/transpeptidase-like"/>
    <property type="match status" value="1"/>
</dbReference>
<accession>R6WN09</accession>
<protein>
    <submittedName>
        <fullName evidence="5">Penicillin-binding protein transpeptidase domain protein</fullName>
    </submittedName>
</protein>
<feature type="domain" description="PASTA" evidence="4">
    <location>
        <begin position="621"/>
        <end position="677"/>
    </location>
</feature>
<dbReference type="PROSITE" id="PS51178">
    <property type="entry name" value="PASTA"/>
    <property type="match status" value="1"/>
</dbReference>
<keyword evidence="3" id="KW-0472">Membrane</keyword>
<dbReference type="GO" id="GO:0071555">
    <property type="term" value="P:cell wall organization"/>
    <property type="evidence" value="ECO:0007669"/>
    <property type="project" value="TreeGrafter"/>
</dbReference>